<protein>
    <recommendedName>
        <fullName evidence="3">Apple domain-containing protein</fullName>
    </recommendedName>
</protein>
<feature type="region of interest" description="Disordered" evidence="1">
    <location>
        <begin position="19"/>
        <end position="45"/>
    </location>
</feature>
<evidence type="ECO:0000313" key="5">
    <source>
        <dbReference type="Proteomes" id="UP001610444"/>
    </source>
</evidence>
<evidence type="ECO:0000256" key="1">
    <source>
        <dbReference type="SAM" id="MobiDB-lite"/>
    </source>
</evidence>
<organism evidence="4 5">
    <name type="scientific">Aspergillus pseudodeflectus</name>
    <dbReference type="NCBI Taxonomy" id="176178"/>
    <lineage>
        <taxon>Eukaryota</taxon>
        <taxon>Fungi</taxon>
        <taxon>Dikarya</taxon>
        <taxon>Ascomycota</taxon>
        <taxon>Pezizomycotina</taxon>
        <taxon>Eurotiomycetes</taxon>
        <taxon>Eurotiomycetidae</taxon>
        <taxon>Eurotiales</taxon>
        <taxon>Aspergillaceae</taxon>
        <taxon>Aspergillus</taxon>
        <taxon>Aspergillus subgen. Nidulantes</taxon>
    </lineage>
</organism>
<name>A0ABR4KMT2_9EURO</name>
<reference evidence="4 5" key="1">
    <citation type="submission" date="2024-07" db="EMBL/GenBank/DDBJ databases">
        <title>Section-level genome sequencing and comparative genomics of Aspergillus sections Usti and Cavernicolus.</title>
        <authorList>
            <consortium name="Lawrence Berkeley National Laboratory"/>
            <person name="Nybo J.L."/>
            <person name="Vesth T.C."/>
            <person name="Theobald S."/>
            <person name="Frisvad J.C."/>
            <person name="Larsen T.O."/>
            <person name="Kjaerboelling I."/>
            <person name="Rothschild-Mancinelli K."/>
            <person name="Lyhne E.K."/>
            <person name="Kogle M.E."/>
            <person name="Barry K."/>
            <person name="Clum A."/>
            <person name="Na H."/>
            <person name="Ledsgaard L."/>
            <person name="Lin J."/>
            <person name="Lipzen A."/>
            <person name="Kuo A."/>
            <person name="Riley R."/>
            <person name="Mondo S."/>
            <person name="LaButti K."/>
            <person name="Haridas S."/>
            <person name="Pangalinan J."/>
            <person name="Salamov A.A."/>
            <person name="Simmons B.A."/>
            <person name="Magnuson J.K."/>
            <person name="Chen J."/>
            <person name="Drula E."/>
            <person name="Henrissat B."/>
            <person name="Wiebenga A."/>
            <person name="Lubbers R.J."/>
            <person name="Gomes A.C."/>
            <person name="Macurrencykelacurrency M.R."/>
            <person name="Stajich J."/>
            <person name="Grigoriev I.V."/>
            <person name="Mortensen U.H."/>
            <person name="De vries R.P."/>
            <person name="Baker S.E."/>
            <person name="Andersen M.R."/>
        </authorList>
    </citation>
    <scope>NUCLEOTIDE SEQUENCE [LARGE SCALE GENOMIC DNA]</scope>
    <source>
        <strain evidence="4 5">CBS 756.74</strain>
    </source>
</reference>
<evidence type="ECO:0000313" key="4">
    <source>
        <dbReference type="EMBL" id="KAL2853569.1"/>
    </source>
</evidence>
<dbReference type="SUPFAM" id="SSF57414">
    <property type="entry name" value="Hairpin loop containing domain-like"/>
    <property type="match status" value="1"/>
</dbReference>
<keyword evidence="2" id="KW-0732">Signal</keyword>
<dbReference type="RefSeq" id="XP_070900935.1">
    <property type="nucleotide sequence ID" value="XM_071045137.1"/>
</dbReference>
<feature type="domain" description="Apple" evidence="3">
    <location>
        <begin position="43"/>
        <end position="82"/>
    </location>
</feature>
<gene>
    <name evidence="4" type="ORF">BJX68DRAFT_265037</name>
</gene>
<dbReference type="EMBL" id="JBFXLR010000013">
    <property type="protein sequence ID" value="KAL2853569.1"/>
    <property type="molecule type" value="Genomic_DNA"/>
</dbReference>
<dbReference type="Pfam" id="PF00024">
    <property type="entry name" value="PAN_1"/>
    <property type="match status" value="1"/>
</dbReference>
<dbReference type="Proteomes" id="UP001610444">
    <property type="component" value="Unassembled WGS sequence"/>
</dbReference>
<evidence type="ECO:0000259" key="3">
    <source>
        <dbReference type="Pfam" id="PF00024"/>
    </source>
</evidence>
<sequence length="104" mass="11246">MLSTIPLLFTLTLLSATGTAAPTPQSAEQGEPIVMGKNSSGRVPDYTRTTSDMYDCLEACDETTECSSGAYNPSTQECRLWDTPDPGWSNSADFDGFFHIGRVN</sequence>
<evidence type="ECO:0000256" key="2">
    <source>
        <dbReference type="SAM" id="SignalP"/>
    </source>
</evidence>
<comment type="caution">
    <text evidence="4">The sequence shown here is derived from an EMBL/GenBank/DDBJ whole genome shotgun (WGS) entry which is preliminary data.</text>
</comment>
<accession>A0ABR4KMT2</accession>
<dbReference type="InterPro" id="IPR003609">
    <property type="entry name" value="Pan_app"/>
</dbReference>
<dbReference type="Gene3D" id="3.50.4.10">
    <property type="entry name" value="Hepatocyte Growth Factor"/>
    <property type="match status" value="1"/>
</dbReference>
<proteinExistence type="predicted"/>
<feature type="chain" id="PRO_5046855766" description="Apple domain-containing protein" evidence="2">
    <location>
        <begin position="21"/>
        <end position="104"/>
    </location>
</feature>
<keyword evidence="5" id="KW-1185">Reference proteome</keyword>
<feature type="signal peptide" evidence="2">
    <location>
        <begin position="1"/>
        <end position="20"/>
    </location>
</feature>
<dbReference type="GeneID" id="98160301"/>